<dbReference type="GO" id="GO:0032267">
    <property type="term" value="F:tRNA(Ile)-lysidine synthase activity"/>
    <property type="evidence" value="ECO:0007669"/>
    <property type="project" value="UniProtKB-EC"/>
</dbReference>
<feature type="binding site" evidence="7">
    <location>
        <begin position="31"/>
        <end position="36"/>
    </location>
    <ligand>
        <name>ATP</name>
        <dbReference type="ChEBI" id="CHEBI:30616"/>
    </ligand>
</feature>
<keyword evidence="1 7" id="KW-0963">Cytoplasm</keyword>
<gene>
    <name evidence="7" type="primary">tilS</name>
    <name evidence="10" type="ORF">FB473_000206</name>
</gene>
<dbReference type="PANTHER" id="PTHR43033">
    <property type="entry name" value="TRNA(ILE)-LYSIDINE SYNTHASE-RELATED"/>
    <property type="match status" value="1"/>
</dbReference>
<dbReference type="InterPro" id="IPR012795">
    <property type="entry name" value="tRNA_Ile_lys_synt_N"/>
</dbReference>
<dbReference type="CDD" id="cd01992">
    <property type="entry name" value="TilS_N"/>
    <property type="match status" value="1"/>
</dbReference>
<comment type="similarity">
    <text evidence="7">Belongs to the tRNA(Ile)-lysidine synthase family.</text>
</comment>
<dbReference type="InterPro" id="IPR015262">
    <property type="entry name" value="tRNA_Ile_lys_synt_subst-bd"/>
</dbReference>
<evidence type="ECO:0000256" key="1">
    <source>
        <dbReference type="ARBA" id="ARBA00022490"/>
    </source>
</evidence>
<proteinExistence type="inferred from homology"/>
<dbReference type="Gene3D" id="3.40.50.620">
    <property type="entry name" value="HUPs"/>
    <property type="match status" value="1"/>
</dbReference>
<dbReference type="Pfam" id="PF09179">
    <property type="entry name" value="TilS"/>
    <property type="match status" value="1"/>
</dbReference>
<dbReference type="Proteomes" id="UP000749311">
    <property type="component" value="Unassembled WGS sequence"/>
</dbReference>
<keyword evidence="4 7" id="KW-0547">Nucleotide-binding</keyword>
<comment type="subcellular location">
    <subcellularLocation>
        <location evidence="7">Cytoplasm</location>
    </subcellularLocation>
</comment>
<comment type="catalytic activity">
    <reaction evidence="6 7">
        <text>cytidine(34) in tRNA(Ile2) + L-lysine + ATP = lysidine(34) in tRNA(Ile2) + AMP + diphosphate + H(+)</text>
        <dbReference type="Rhea" id="RHEA:43744"/>
        <dbReference type="Rhea" id="RHEA-COMP:10625"/>
        <dbReference type="Rhea" id="RHEA-COMP:10670"/>
        <dbReference type="ChEBI" id="CHEBI:15378"/>
        <dbReference type="ChEBI" id="CHEBI:30616"/>
        <dbReference type="ChEBI" id="CHEBI:32551"/>
        <dbReference type="ChEBI" id="CHEBI:33019"/>
        <dbReference type="ChEBI" id="CHEBI:82748"/>
        <dbReference type="ChEBI" id="CHEBI:83665"/>
        <dbReference type="ChEBI" id="CHEBI:456215"/>
        <dbReference type="EC" id="6.3.4.19"/>
    </reaction>
</comment>
<dbReference type="EMBL" id="JAAMOZ010000001">
    <property type="protein sequence ID" value="NIH55561.1"/>
    <property type="molecule type" value="Genomic_DNA"/>
</dbReference>
<name>A0ABX0SC47_9ACTN</name>
<organism evidence="10 11">
    <name type="scientific">Brooklawnia cerclae</name>
    <dbReference type="NCBI Taxonomy" id="349934"/>
    <lineage>
        <taxon>Bacteria</taxon>
        <taxon>Bacillati</taxon>
        <taxon>Actinomycetota</taxon>
        <taxon>Actinomycetes</taxon>
        <taxon>Propionibacteriales</taxon>
        <taxon>Propionibacteriaceae</taxon>
        <taxon>Brooklawnia</taxon>
    </lineage>
</organism>
<dbReference type="NCBIfam" id="TIGR02432">
    <property type="entry name" value="lysidine_TilS_N"/>
    <property type="match status" value="1"/>
</dbReference>
<evidence type="ECO:0000256" key="3">
    <source>
        <dbReference type="ARBA" id="ARBA00022694"/>
    </source>
</evidence>
<comment type="caution">
    <text evidence="10">The sequence shown here is derived from an EMBL/GenBank/DDBJ whole genome shotgun (WGS) entry which is preliminary data.</text>
</comment>
<evidence type="ECO:0000313" key="10">
    <source>
        <dbReference type="EMBL" id="NIH55561.1"/>
    </source>
</evidence>
<evidence type="ECO:0000256" key="2">
    <source>
        <dbReference type="ARBA" id="ARBA00022598"/>
    </source>
</evidence>
<comment type="function">
    <text evidence="7">Ligates lysine onto the cytidine present at position 34 of the AUA codon-specific tRNA(Ile) that contains the anticodon CAU, in an ATP-dependent manner. Cytidine is converted to lysidine, thus changing the amino acid specificity of the tRNA from methionine to isoleucine.</text>
</comment>
<feature type="domain" description="tRNA(Ile)-lysidine synthase substrate-binding" evidence="9">
    <location>
        <begin position="257"/>
        <end position="321"/>
    </location>
</feature>
<sequence length="330" mass="34234">MARRELGPAGLAVVQAVEPWTRSGRVRVACSGGPDSLALAAAVAHLAGRDASLALRAEALTVDHGLQAGSARVADDVARRLDDLGLPTRVAAVTVDRADPAGLEAAARTARYAALSTGLVDGDVVLLGHTLDDQAETVLLGLARGSGTRSLAGMAPGVALASGALLVRPLLGLRRATTADACAEWGLPAWHDPQNLECRFARVRVRERVMPVLEAELGPGVAEALARTAELARADADELDAVAARVVGSRDGTPQELPVPSLSGLPEAIGGRVLRRWLIGLGVPEPSFGHVRAVRALVTDWHGQAGVDLPGGIRIVRERGVLRQGPRDDG</sequence>
<feature type="domain" description="tRNA(Ile)-lysidine/2-thiocytidine synthase N-terminal" evidence="8">
    <location>
        <begin position="26"/>
        <end position="207"/>
    </location>
</feature>
<evidence type="ECO:0000259" key="9">
    <source>
        <dbReference type="Pfam" id="PF09179"/>
    </source>
</evidence>
<dbReference type="SUPFAM" id="SSF82829">
    <property type="entry name" value="MesJ substrate recognition domain-like"/>
    <property type="match status" value="1"/>
</dbReference>
<dbReference type="EC" id="6.3.4.19" evidence="7"/>
<dbReference type="InterPro" id="IPR012094">
    <property type="entry name" value="tRNA_Ile_lys_synt"/>
</dbReference>
<dbReference type="HAMAP" id="MF_01161">
    <property type="entry name" value="tRNA_Ile_lys_synt"/>
    <property type="match status" value="1"/>
</dbReference>
<keyword evidence="5 7" id="KW-0067">ATP-binding</keyword>
<dbReference type="InterPro" id="IPR011063">
    <property type="entry name" value="TilS/TtcA_N"/>
</dbReference>
<dbReference type="RefSeq" id="WP_167164020.1">
    <property type="nucleotide sequence ID" value="NZ_BAAAOO010000012.1"/>
</dbReference>
<evidence type="ECO:0000259" key="8">
    <source>
        <dbReference type="Pfam" id="PF01171"/>
    </source>
</evidence>
<keyword evidence="11" id="KW-1185">Reference proteome</keyword>
<evidence type="ECO:0000256" key="7">
    <source>
        <dbReference type="HAMAP-Rule" id="MF_01161"/>
    </source>
</evidence>
<dbReference type="Pfam" id="PF01171">
    <property type="entry name" value="ATP_bind_3"/>
    <property type="match status" value="1"/>
</dbReference>
<dbReference type="SUPFAM" id="SSF52402">
    <property type="entry name" value="Adenine nucleotide alpha hydrolases-like"/>
    <property type="match status" value="1"/>
</dbReference>
<comment type="domain">
    <text evidence="7">The N-terminal region contains the highly conserved SGGXDS motif, predicted to be a P-loop motif involved in ATP binding.</text>
</comment>
<protein>
    <recommendedName>
        <fullName evidence="7">tRNA(Ile)-lysidine synthase</fullName>
        <ecNumber evidence="7">6.3.4.19</ecNumber>
    </recommendedName>
    <alternativeName>
        <fullName evidence="7">tRNA(Ile)-2-lysyl-cytidine synthase</fullName>
    </alternativeName>
    <alternativeName>
        <fullName evidence="7">tRNA(Ile)-lysidine synthetase</fullName>
    </alternativeName>
</protein>
<keyword evidence="2 7" id="KW-0436">Ligase</keyword>
<evidence type="ECO:0000256" key="4">
    <source>
        <dbReference type="ARBA" id="ARBA00022741"/>
    </source>
</evidence>
<dbReference type="InterPro" id="IPR014729">
    <property type="entry name" value="Rossmann-like_a/b/a_fold"/>
</dbReference>
<reference evidence="10 11" key="1">
    <citation type="submission" date="2020-02" db="EMBL/GenBank/DDBJ databases">
        <title>Sequencing the genomes of 1000 actinobacteria strains.</title>
        <authorList>
            <person name="Klenk H.-P."/>
        </authorList>
    </citation>
    <scope>NUCLEOTIDE SEQUENCE [LARGE SCALE GENOMIC DNA]</scope>
    <source>
        <strain evidence="10 11">DSM 19609</strain>
    </source>
</reference>
<evidence type="ECO:0000313" key="11">
    <source>
        <dbReference type="Proteomes" id="UP000749311"/>
    </source>
</evidence>
<dbReference type="Gene3D" id="1.20.59.20">
    <property type="match status" value="1"/>
</dbReference>
<evidence type="ECO:0000256" key="6">
    <source>
        <dbReference type="ARBA" id="ARBA00048539"/>
    </source>
</evidence>
<dbReference type="PANTHER" id="PTHR43033:SF1">
    <property type="entry name" value="TRNA(ILE)-LYSIDINE SYNTHASE-RELATED"/>
    <property type="match status" value="1"/>
</dbReference>
<evidence type="ECO:0000256" key="5">
    <source>
        <dbReference type="ARBA" id="ARBA00022840"/>
    </source>
</evidence>
<accession>A0ABX0SC47</accession>
<keyword evidence="3 7" id="KW-0819">tRNA processing</keyword>